<evidence type="ECO:0000256" key="9">
    <source>
        <dbReference type="ARBA" id="ARBA00022984"/>
    </source>
</evidence>
<evidence type="ECO:0000256" key="1">
    <source>
        <dbReference type="ARBA" id="ARBA00001936"/>
    </source>
</evidence>
<comment type="similarity">
    <text evidence="2 13">Belongs to the D-alanine--D-alanine ligase family.</text>
</comment>
<evidence type="ECO:0000256" key="6">
    <source>
        <dbReference type="ARBA" id="ARBA00022840"/>
    </source>
</evidence>
<dbReference type="AlphaFoldDB" id="A0A1N6NBR9"/>
<keyword evidence="5 15" id="KW-0547">Nucleotide-binding</keyword>
<keyword evidence="13" id="KW-0963">Cytoplasm</keyword>
<feature type="binding site" evidence="15">
    <location>
        <position position="135"/>
    </location>
    <ligand>
        <name>ATP</name>
        <dbReference type="ChEBI" id="CHEBI:30616"/>
    </ligand>
</feature>
<comment type="pathway">
    <text evidence="13">Cell wall biogenesis; peptidoglycan biosynthesis.</text>
</comment>
<dbReference type="InterPro" id="IPR011127">
    <property type="entry name" value="Dala_Dala_lig_N"/>
</dbReference>
<evidence type="ECO:0000256" key="15">
    <source>
        <dbReference type="PIRSR" id="PIRSR039102-2"/>
    </source>
</evidence>
<dbReference type="OrthoDB" id="9813261at2"/>
<dbReference type="InterPro" id="IPR016185">
    <property type="entry name" value="PreATP-grasp_dom_sf"/>
</dbReference>
<dbReference type="NCBIfam" id="NF002528">
    <property type="entry name" value="PRK01966.1-4"/>
    <property type="match status" value="1"/>
</dbReference>
<accession>A0A1N6NBR9</accession>
<dbReference type="GO" id="GO:0071555">
    <property type="term" value="P:cell wall organization"/>
    <property type="evidence" value="ECO:0007669"/>
    <property type="project" value="UniProtKB-KW"/>
</dbReference>
<comment type="catalytic activity">
    <reaction evidence="12 13">
        <text>2 D-alanine + ATP = D-alanyl-D-alanine + ADP + phosphate + H(+)</text>
        <dbReference type="Rhea" id="RHEA:11224"/>
        <dbReference type="ChEBI" id="CHEBI:15378"/>
        <dbReference type="ChEBI" id="CHEBI:30616"/>
        <dbReference type="ChEBI" id="CHEBI:43474"/>
        <dbReference type="ChEBI" id="CHEBI:57416"/>
        <dbReference type="ChEBI" id="CHEBI:57822"/>
        <dbReference type="ChEBI" id="CHEBI:456216"/>
        <dbReference type="EC" id="6.3.2.4"/>
    </reaction>
</comment>
<feature type="binding site" evidence="16">
    <location>
        <position position="328"/>
    </location>
    <ligand>
        <name>Mg(2+)</name>
        <dbReference type="ChEBI" id="CHEBI:18420"/>
        <label>2</label>
    </ligand>
</feature>
<reference evidence="19 20" key="1">
    <citation type="submission" date="2017-01" db="EMBL/GenBank/DDBJ databases">
        <authorList>
            <person name="Mah S.A."/>
            <person name="Swanson W.J."/>
            <person name="Moy G.W."/>
            <person name="Vacquier V.D."/>
        </authorList>
    </citation>
    <scope>NUCLEOTIDE SEQUENCE [LARGE SCALE GENOMIC DNA]</scope>
    <source>
        <strain evidence="19 20">ASpG1</strain>
    </source>
</reference>
<feature type="binding site" evidence="16">
    <location>
        <position position="314"/>
    </location>
    <ligand>
        <name>Mg(2+)</name>
        <dbReference type="ChEBI" id="CHEBI:18420"/>
        <label>1</label>
    </ligand>
</feature>
<dbReference type="EC" id="6.3.2.4" evidence="13"/>
<dbReference type="Proteomes" id="UP000186400">
    <property type="component" value="Unassembled WGS sequence"/>
</dbReference>
<feature type="binding site" evidence="15">
    <location>
        <begin position="203"/>
        <end position="204"/>
    </location>
    <ligand>
        <name>ATP</name>
        <dbReference type="ChEBI" id="CHEBI:30616"/>
    </ligand>
</feature>
<proteinExistence type="inferred from homology"/>
<keyword evidence="6 17" id="KW-0067">ATP-binding</keyword>
<dbReference type="RefSeq" id="WP_076487398.1">
    <property type="nucleotide sequence ID" value="NZ_FTMS01000001.1"/>
</dbReference>
<dbReference type="Gene3D" id="3.30.470.20">
    <property type="entry name" value="ATP-grasp fold, B domain"/>
    <property type="match status" value="1"/>
</dbReference>
<keyword evidence="4 16" id="KW-0479">Metal-binding</keyword>
<feature type="binding site" evidence="15">
    <location>
        <begin position="195"/>
        <end position="197"/>
    </location>
    <ligand>
        <name>ATP</name>
        <dbReference type="ChEBI" id="CHEBI:30616"/>
    </ligand>
</feature>
<evidence type="ECO:0000256" key="14">
    <source>
        <dbReference type="PIRSR" id="PIRSR039102-1"/>
    </source>
</evidence>
<evidence type="ECO:0000256" key="4">
    <source>
        <dbReference type="ARBA" id="ARBA00022723"/>
    </source>
</evidence>
<name>A0A1N6NBR9_9SPIO</name>
<comment type="subcellular location">
    <subcellularLocation>
        <location evidence="13">Cytoplasm</location>
    </subcellularLocation>
</comment>
<feature type="binding site" evidence="16">
    <location>
        <position position="328"/>
    </location>
    <ligand>
        <name>Mg(2+)</name>
        <dbReference type="ChEBI" id="CHEBI:18420"/>
        <label>1</label>
    </ligand>
</feature>
<comment type="function">
    <text evidence="13">Cell wall formation.</text>
</comment>
<dbReference type="InterPro" id="IPR011095">
    <property type="entry name" value="Dala_Dala_lig_C"/>
</dbReference>
<keyword evidence="8 13" id="KW-0133">Cell shape</keyword>
<protein>
    <recommendedName>
        <fullName evidence="13">D-alanine--D-alanine ligase</fullName>
        <ecNumber evidence="13">6.3.2.4</ecNumber>
    </recommendedName>
    <alternativeName>
        <fullName evidence="13">D-Ala-D-Ala ligase</fullName>
    </alternativeName>
    <alternativeName>
        <fullName evidence="13">D-alanylalanine synthetase</fullName>
    </alternativeName>
</protein>
<dbReference type="InterPro" id="IPR011761">
    <property type="entry name" value="ATP-grasp"/>
</dbReference>
<comment type="cofactor">
    <cofactor evidence="1">
        <name>Mn(2+)</name>
        <dbReference type="ChEBI" id="CHEBI:29035"/>
    </cofactor>
</comment>
<evidence type="ECO:0000256" key="13">
    <source>
        <dbReference type="HAMAP-Rule" id="MF_00047"/>
    </source>
</evidence>
<evidence type="ECO:0000256" key="3">
    <source>
        <dbReference type="ARBA" id="ARBA00022598"/>
    </source>
</evidence>
<dbReference type="Pfam" id="PF07478">
    <property type="entry name" value="Dala_Dala_lig_C"/>
    <property type="match status" value="1"/>
</dbReference>
<dbReference type="HAMAP" id="MF_00047">
    <property type="entry name" value="Dala_Dala_lig"/>
    <property type="match status" value="1"/>
</dbReference>
<sequence>MNVVVLYGGQSQEHQVSLISAAGVIRELEKMPDVSLSLAGITLEGRWFLQDKTEQLRCARETGALTIIPDPESALALHPGEGIVDTSGTVLPVDCVFPVLHGAYGEDGTIQGLLEMCHLPYVGSGVTGSALGMDKVRAKQIWEQNNLPVVPYITVTDAITVNQAPSGKNPGPDALSQITQTATERIIGTFGFPVFVKPNAAGSSVGITRVEDSAHLGAALKRAFRVDATVLIEQALTVREIETAVLGNSDPRTFPSGEVIPSHQFYDYEAKYTDPAGAALKIPADLDPALAREIEELSRQAFLAVGAAGLARVDCFLHRETRQIYLNEINTLPGFTPISMYPKMVQEGGVTYAELLRELLTLALERDRHRSMRDYQAR</sequence>
<evidence type="ECO:0000313" key="19">
    <source>
        <dbReference type="EMBL" id="SIP89427.1"/>
    </source>
</evidence>
<keyword evidence="10 16" id="KW-0464">Manganese</keyword>
<evidence type="ECO:0000256" key="5">
    <source>
        <dbReference type="ARBA" id="ARBA00022741"/>
    </source>
</evidence>
<dbReference type="PANTHER" id="PTHR23132:SF25">
    <property type="entry name" value="D-ALANINE--D-ALANINE LIGASE A"/>
    <property type="match status" value="1"/>
</dbReference>
<feature type="active site" evidence="14">
    <location>
        <position position="339"/>
    </location>
</feature>
<keyword evidence="20" id="KW-1185">Reference proteome</keyword>
<keyword evidence="9 13" id="KW-0573">Peptidoglycan synthesis</keyword>
<organism evidence="19 20">
    <name type="scientific">Alkalispirochaeta americana</name>
    <dbReference type="NCBI Taxonomy" id="159291"/>
    <lineage>
        <taxon>Bacteria</taxon>
        <taxon>Pseudomonadati</taxon>
        <taxon>Spirochaetota</taxon>
        <taxon>Spirochaetia</taxon>
        <taxon>Spirochaetales</taxon>
        <taxon>Spirochaetaceae</taxon>
        <taxon>Alkalispirochaeta</taxon>
    </lineage>
</organism>
<evidence type="ECO:0000256" key="16">
    <source>
        <dbReference type="PIRSR" id="PIRSR039102-3"/>
    </source>
</evidence>
<feature type="binding site" evidence="15">
    <location>
        <begin position="233"/>
        <end position="240"/>
    </location>
    <ligand>
        <name>ATP</name>
        <dbReference type="ChEBI" id="CHEBI:30616"/>
    </ligand>
</feature>
<evidence type="ECO:0000256" key="8">
    <source>
        <dbReference type="ARBA" id="ARBA00022960"/>
    </source>
</evidence>
<keyword evidence="11 13" id="KW-0961">Cell wall biogenesis/degradation</keyword>
<dbReference type="GO" id="GO:0008716">
    <property type="term" value="F:D-alanine-D-alanine ligase activity"/>
    <property type="evidence" value="ECO:0007669"/>
    <property type="project" value="UniProtKB-UniRule"/>
</dbReference>
<dbReference type="InterPro" id="IPR013815">
    <property type="entry name" value="ATP_grasp_subdomain_1"/>
</dbReference>
<keyword evidence="3 13" id="KW-0436">Ligase</keyword>
<keyword evidence="7 16" id="KW-0460">Magnesium</keyword>
<evidence type="ECO:0000256" key="7">
    <source>
        <dbReference type="ARBA" id="ARBA00022842"/>
    </source>
</evidence>
<dbReference type="PROSITE" id="PS00843">
    <property type="entry name" value="DALA_DALA_LIGASE_1"/>
    <property type="match status" value="1"/>
</dbReference>
<dbReference type="EMBL" id="FTMS01000001">
    <property type="protein sequence ID" value="SIP89427.1"/>
    <property type="molecule type" value="Genomic_DNA"/>
</dbReference>
<dbReference type="GO" id="GO:0009252">
    <property type="term" value="P:peptidoglycan biosynthetic process"/>
    <property type="evidence" value="ECO:0007669"/>
    <property type="project" value="UniProtKB-UniRule"/>
</dbReference>
<dbReference type="PIRSF" id="PIRSF039102">
    <property type="entry name" value="Ddl/VanB"/>
    <property type="match status" value="1"/>
</dbReference>
<feature type="active site" evidence="14">
    <location>
        <position position="13"/>
    </location>
</feature>
<dbReference type="STRING" id="159291.SAMN05920897_101171"/>
<dbReference type="Gene3D" id="3.40.50.20">
    <property type="match status" value="1"/>
</dbReference>
<evidence type="ECO:0000256" key="10">
    <source>
        <dbReference type="ARBA" id="ARBA00023211"/>
    </source>
</evidence>
<feature type="binding site" evidence="15">
    <location>
        <begin position="327"/>
        <end position="328"/>
    </location>
    <ligand>
        <name>ATP</name>
        <dbReference type="ChEBI" id="CHEBI:30616"/>
    </ligand>
</feature>
<feature type="active site" evidence="14">
    <location>
        <position position="203"/>
    </location>
</feature>
<dbReference type="GO" id="GO:0005829">
    <property type="term" value="C:cytosol"/>
    <property type="evidence" value="ECO:0007669"/>
    <property type="project" value="TreeGrafter"/>
</dbReference>
<evidence type="ECO:0000256" key="17">
    <source>
        <dbReference type="PROSITE-ProRule" id="PRU00409"/>
    </source>
</evidence>
<gene>
    <name evidence="13" type="primary">ddl</name>
    <name evidence="19" type="ORF">SAMN05920897_101171</name>
</gene>
<dbReference type="Pfam" id="PF01820">
    <property type="entry name" value="Dala_Dala_lig_N"/>
    <property type="match status" value="1"/>
</dbReference>
<dbReference type="PANTHER" id="PTHR23132">
    <property type="entry name" value="D-ALANINE--D-ALANINE LIGASE"/>
    <property type="match status" value="1"/>
</dbReference>
<feature type="binding site" evidence="16">
    <location>
        <position position="330"/>
    </location>
    <ligand>
        <name>Mg(2+)</name>
        <dbReference type="ChEBI" id="CHEBI:18420"/>
        <label>2</label>
    </ligand>
</feature>
<comment type="cofactor">
    <cofactor evidence="16">
        <name>Mg(2+)</name>
        <dbReference type="ChEBI" id="CHEBI:18420"/>
    </cofactor>
    <cofactor evidence="16">
        <name>Mn(2+)</name>
        <dbReference type="ChEBI" id="CHEBI:29035"/>
    </cofactor>
    <text evidence="16">Binds 2 magnesium or manganese ions per subunit.</text>
</comment>
<dbReference type="GO" id="GO:0046872">
    <property type="term" value="F:metal ion binding"/>
    <property type="evidence" value="ECO:0007669"/>
    <property type="project" value="UniProtKB-KW"/>
</dbReference>
<evidence type="ECO:0000256" key="12">
    <source>
        <dbReference type="ARBA" id="ARBA00047614"/>
    </source>
</evidence>
<dbReference type="GO" id="GO:0005524">
    <property type="term" value="F:ATP binding"/>
    <property type="evidence" value="ECO:0007669"/>
    <property type="project" value="UniProtKB-UniRule"/>
</dbReference>
<evidence type="ECO:0000259" key="18">
    <source>
        <dbReference type="PROSITE" id="PS50975"/>
    </source>
</evidence>
<dbReference type="NCBIfam" id="TIGR01205">
    <property type="entry name" value="D_ala_D_alaTIGR"/>
    <property type="match status" value="1"/>
</dbReference>
<dbReference type="PROSITE" id="PS50975">
    <property type="entry name" value="ATP_GRASP"/>
    <property type="match status" value="1"/>
</dbReference>
<dbReference type="SUPFAM" id="SSF56059">
    <property type="entry name" value="Glutathione synthetase ATP-binding domain-like"/>
    <property type="match status" value="1"/>
</dbReference>
<dbReference type="GO" id="GO:0008360">
    <property type="term" value="P:regulation of cell shape"/>
    <property type="evidence" value="ECO:0007669"/>
    <property type="project" value="UniProtKB-KW"/>
</dbReference>
<dbReference type="SUPFAM" id="SSF52440">
    <property type="entry name" value="PreATP-grasp domain"/>
    <property type="match status" value="1"/>
</dbReference>
<evidence type="ECO:0000313" key="20">
    <source>
        <dbReference type="Proteomes" id="UP000186400"/>
    </source>
</evidence>
<dbReference type="InterPro" id="IPR000291">
    <property type="entry name" value="D-Ala_lig_Van_CS"/>
</dbReference>
<dbReference type="InterPro" id="IPR005905">
    <property type="entry name" value="D_ala_D_ala"/>
</dbReference>
<evidence type="ECO:0000256" key="2">
    <source>
        <dbReference type="ARBA" id="ARBA00010871"/>
    </source>
</evidence>
<dbReference type="Gene3D" id="3.30.1490.20">
    <property type="entry name" value="ATP-grasp fold, A domain"/>
    <property type="match status" value="1"/>
</dbReference>
<dbReference type="UniPathway" id="UPA00219"/>
<feature type="domain" description="ATP-grasp" evidence="18">
    <location>
        <begin position="139"/>
        <end position="361"/>
    </location>
</feature>
<evidence type="ECO:0000256" key="11">
    <source>
        <dbReference type="ARBA" id="ARBA00023316"/>
    </source>
</evidence>